<dbReference type="AlphaFoldDB" id="A0A811LNC5"/>
<sequence>MHTWCWVLFVTLSVAHEDKRLKESAQLLFEFHKWWKKAAEQIRATVNETGRKIDPSLPKSVLKAFKEFGQLICSFK</sequence>
<comment type="caution">
    <text evidence="2">The sequence shown here is derived from an EMBL/GenBank/DDBJ whole genome shotgun (WGS) entry which is preliminary data.</text>
</comment>
<feature type="chain" id="PRO_5036221453" evidence="1">
    <location>
        <begin position="16"/>
        <end position="76"/>
    </location>
</feature>
<evidence type="ECO:0000313" key="2">
    <source>
        <dbReference type="EMBL" id="CAD5229590.1"/>
    </source>
</evidence>
<name>A0A811LNC5_9BILA</name>
<dbReference type="EMBL" id="CAJFDH010000006">
    <property type="protein sequence ID" value="CAD5229590.1"/>
    <property type="molecule type" value="Genomic_DNA"/>
</dbReference>
<gene>
    <name evidence="2" type="ORF">BOKJ2_LOCUS13649</name>
</gene>
<reference evidence="2" key="1">
    <citation type="submission" date="2020-09" db="EMBL/GenBank/DDBJ databases">
        <authorList>
            <person name="Kikuchi T."/>
        </authorList>
    </citation>
    <scope>NUCLEOTIDE SEQUENCE</scope>
    <source>
        <strain evidence="2">SH1</strain>
    </source>
</reference>
<dbReference type="Proteomes" id="UP000783686">
    <property type="component" value="Unassembled WGS sequence"/>
</dbReference>
<dbReference type="Proteomes" id="UP000614601">
    <property type="component" value="Unassembled WGS sequence"/>
</dbReference>
<evidence type="ECO:0000256" key="1">
    <source>
        <dbReference type="SAM" id="SignalP"/>
    </source>
</evidence>
<protein>
    <submittedName>
        <fullName evidence="2">Uncharacterized protein</fullName>
    </submittedName>
</protein>
<organism evidence="2 3">
    <name type="scientific">Bursaphelenchus okinawaensis</name>
    <dbReference type="NCBI Taxonomy" id="465554"/>
    <lineage>
        <taxon>Eukaryota</taxon>
        <taxon>Metazoa</taxon>
        <taxon>Ecdysozoa</taxon>
        <taxon>Nematoda</taxon>
        <taxon>Chromadorea</taxon>
        <taxon>Rhabditida</taxon>
        <taxon>Tylenchina</taxon>
        <taxon>Tylenchomorpha</taxon>
        <taxon>Aphelenchoidea</taxon>
        <taxon>Aphelenchoididae</taxon>
        <taxon>Bursaphelenchus</taxon>
    </lineage>
</organism>
<proteinExistence type="predicted"/>
<feature type="signal peptide" evidence="1">
    <location>
        <begin position="1"/>
        <end position="15"/>
    </location>
</feature>
<dbReference type="EMBL" id="CAJFCW020000006">
    <property type="protein sequence ID" value="CAG9127037.1"/>
    <property type="molecule type" value="Genomic_DNA"/>
</dbReference>
<keyword evidence="3" id="KW-1185">Reference proteome</keyword>
<keyword evidence="1" id="KW-0732">Signal</keyword>
<evidence type="ECO:0000313" key="3">
    <source>
        <dbReference type="Proteomes" id="UP000614601"/>
    </source>
</evidence>
<accession>A0A811LNC5</accession>
<dbReference type="OrthoDB" id="10490002at2759"/>